<protein>
    <submittedName>
        <fullName evidence="2">Uncharacterized protein</fullName>
    </submittedName>
</protein>
<dbReference type="EMBL" id="JBJKFK010001449">
    <property type="protein sequence ID" value="KAL3313065.1"/>
    <property type="molecule type" value="Genomic_DNA"/>
</dbReference>
<organism evidence="2 3">
    <name type="scientific">Cichlidogyrus casuarinus</name>
    <dbReference type="NCBI Taxonomy" id="1844966"/>
    <lineage>
        <taxon>Eukaryota</taxon>
        <taxon>Metazoa</taxon>
        <taxon>Spiralia</taxon>
        <taxon>Lophotrochozoa</taxon>
        <taxon>Platyhelminthes</taxon>
        <taxon>Monogenea</taxon>
        <taxon>Monopisthocotylea</taxon>
        <taxon>Dactylogyridea</taxon>
        <taxon>Ancyrocephalidae</taxon>
        <taxon>Cichlidogyrus</taxon>
    </lineage>
</organism>
<feature type="non-terminal residue" evidence="2">
    <location>
        <position position="204"/>
    </location>
</feature>
<reference evidence="2 3" key="1">
    <citation type="submission" date="2024-11" db="EMBL/GenBank/DDBJ databases">
        <title>Adaptive evolution of stress response genes in parasites aligns with host niche diversity.</title>
        <authorList>
            <person name="Hahn C."/>
            <person name="Resl P."/>
        </authorList>
    </citation>
    <scope>NUCLEOTIDE SEQUENCE [LARGE SCALE GENOMIC DNA]</scope>
    <source>
        <strain evidence="2">EGGRZ-B1_66</strain>
        <tissue evidence="2">Body</tissue>
    </source>
</reference>
<accession>A0ABD2Q080</accession>
<dbReference type="Proteomes" id="UP001626550">
    <property type="component" value="Unassembled WGS sequence"/>
</dbReference>
<feature type="coiled-coil region" evidence="1">
    <location>
        <begin position="102"/>
        <end position="154"/>
    </location>
</feature>
<evidence type="ECO:0000256" key="1">
    <source>
        <dbReference type="SAM" id="Coils"/>
    </source>
</evidence>
<gene>
    <name evidence="2" type="ORF">Ciccas_008339</name>
</gene>
<proteinExistence type="predicted"/>
<name>A0ABD2Q080_9PLAT</name>
<comment type="caution">
    <text evidence="2">The sequence shown here is derived from an EMBL/GenBank/DDBJ whole genome shotgun (WGS) entry which is preliminary data.</text>
</comment>
<keyword evidence="1" id="KW-0175">Coiled coil</keyword>
<sequence length="204" mass="23790">MEILDHEKNLYIERSSYLYERLAKVVEVNNAFYKHLEELSPSNSDEYHKLLELFKANIDQASLALYEAKIGDDKIVRLHEANLGSRKSALQKLFEALKNMTSENLTSQVNELNALIRLWEEEPDQFEKFAVNEILRLSRNIMDTSRQLKKLDCENKQHKLISDEKIAALSSELELALMRSREEVRNESFHADVQTDEPLVTDHE</sequence>
<dbReference type="AlphaFoldDB" id="A0ABD2Q080"/>
<evidence type="ECO:0000313" key="3">
    <source>
        <dbReference type="Proteomes" id="UP001626550"/>
    </source>
</evidence>
<evidence type="ECO:0000313" key="2">
    <source>
        <dbReference type="EMBL" id="KAL3313065.1"/>
    </source>
</evidence>
<keyword evidence="3" id="KW-1185">Reference proteome</keyword>